<dbReference type="Gene3D" id="3.40.50.10170">
    <property type="match status" value="1"/>
</dbReference>
<dbReference type="EMBL" id="CP000812">
    <property type="protein sequence ID" value="ABV33370.1"/>
    <property type="molecule type" value="Genomic_DNA"/>
</dbReference>
<keyword evidence="3" id="KW-1185">Reference proteome</keyword>
<evidence type="ECO:0000313" key="3">
    <source>
        <dbReference type="Proteomes" id="UP000002016"/>
    </source>
</evidence>
<reference evidence="2 3" key="1">
    <citation type="submission" date="2007-08" db="EMBL/GenBank/DDBJ databases">
        <title>Complete sequence of Thermotoga lettingae TMO.</title>
        <authorList>
            <consortium name="US DOE Joint Genome Institute"/>
            <person name="Copeland A."/>
            <person name="Lucas S."/>
            <person name="Lapidus A."/>
            <person name="Barry K."/>
            <person name="Glavina del Rio T."/>
            <person name="Dalin E."/>
            <person name="Tice H."/>
            <person name="Pitluck S."/>
            <person name="Foster B."/>
            <person name="Bruce D."/>
            <person name="Schmutz J."/>
            <person name="Larimer F."/>
            <person name="Land M."/>
            <person name="Hauser L."/>
            <person name="Kyrpides N."/>
            <person name="Mikhailova N."/>
            <person name="Nelson K."/>
            <person name="Gogarten J.P."/>
            <person name="Noll K."/>
            <person name="Richardson P."/>
        </authorList>
    </citation>
    <scope>NUCLEOTIDE SEQUENCE [LARGE SCALE GENOMIC DNA]</scope>
    <source>
        <strain evidence="3">ATCC BAA-301 / DSM 14385 / NBRC 107922 / TMO</strain>
    </source>
</reference>
<dbReference type="InterPro" id="IPR003797">
    <property type="entry name" value="DegV"/>
</dbReference>
<proteinExistence type="predicted"/>
<sequence length="287" mass="32151">MGKLKIVLDSTSDTPREWFEKFDLSMAPLHITWPDGSQEDDSRDIEEIRNFYKRVSQAKDLPKSSQPSVGEFLKLYEQLEKDGYDEILVICISNKLSGTYDSALSASQQAKIPVHVVNSKTASGAVPLLARRARELEQKGMNGTEITRILNEDIEKGRYKAIFYVSNFDFLVKGGRVSRMQGFFGSLLSIHVGLWIDPEGRLTPFEKARGTKRAQEMLIKKALDMVSKGSKIRLIMVDADAREDAKHLLELLRGYYQVVDATFSEMGKVITTHVGPGTAGFGLEVVE</sequence>
<dbReference type="PANTHER" id="PTHR33434">
    <property type="entry name" value="DEGV DOMAIN-CONTAINING PROTEIN DR_1986-RELATED"/>
    <property type="match status" value="1"/>
</dbReference>
<dbReference type="PROSITE" id="PS51482">
    <property type="entry name" value="DEGV"/>
    <property type="match status" value="1"/>
</dbReference>
<dbReference type="NCBIfam" id="TIGR00762">
    <property type="entry name" value="DegV"/>
    <property type="match status" value="1"/>
</dbReference>
<dbReference type="GO" id="GO:0008289">
    <property type="term" value="F:lipid binding"/>
    <property type="evidence" value="ECO:0007669"/>
    <property type="project" value="UniProtKB-KW"/>
</dbReference>
<dbReference type="HOGENOM" id="CLU_048251_4_1_0"/>
<dbReference type="OrthoDB" id="9780660at2"/>
<protein>
    <submittedName>
        <fullName evidence="2">DegV family protein</fullName>
    </submittedName>
</protein>
<dbReference type="InterPro" id="IPR050270">
    <property type="entry name" value="DegV_domain_contain"/>
</dbReference>
<organism evidence="2 3">
    <name type="scientific">Pseudothermotoga lettingae (strain ATCC BAA-301 / DSM 14385 / NBRC 107922 / TMO)</name>
    <name type="common">Thermotoga lettingae</name>
    <dbReference type="NCBI Taxonomy" id="416591"/>
    <lineage>
        <taxon>Bacteria</taxon>
        <taxon>Thermotogati</taxon>
        <taxon>Thermotogota</taxon>
        <taxon>Thermotogae</taxon>
        <taxon>Thermotogales</taxon>
        <taxon>Thermotogaceae</taxon>
        <taxon>Pseudothermotoga</taxon>
    </lineage>
</organism>
<reference evidence="2 3" key="2">
    <citation type="journal article" date="2009" name="Proc. Natl. Acad. Sci. U.S.A.">
        <title>On the chimeric nature, thermophilic origin, and phylogenetic placement of the Thermotogales.</title>
        <authorList>
            <person name="Zhaxybayeva O."/>
            <person name="Swithers K.S."/>
            <person name="Lapierre P."/>
            <person name="Fournier G.P."/>
            <person name="Bickhart D.M."/>
            <person name="DeBoy R.T."/>
            <person name="Nelson K.E."/>
            <person name="Nesbo C.L."/>
            <person name="Doolittle W.F."/>
            <person name="Gogarten J.P."/>
            <person name="Noll K.M."/>
        </authorList>
    </citation>
    <scope>NUCLEOTIDE SEQUENCE [LARGE SCALE GENOMIC DNA]</scope>
    <source>
        <strain evidence="3">ATCC BAA-301 / DSM 14385 / NBRC 107922 / TMO</strain>
    </source>
</reference>
<dbReference type="Pfam" id="PF02645">
    <property type="entry name" value="DegV"/>
    <property type="match status" value="1"/>
</dbReference>
<gene>
    <name evidence="2" type="ordered locus">Tlet_0804</name>
</gene>
<dbReference type="Gene3D" id="3.30.1180.10">
    <property type="match status" value="1"/>
</dbReference>
<keyword evidence="1" id="KW-0446">Lipid-binding</keyword>
<dbReference type="RefSeq" id="WP_012002851.1">
    <property type="nucleotide sequence ID" value="NC_009828.1"/>
</dbReference>
<evidence type="ECO:0000256" key="1">
    <source>
        <dbReference type="ARBA" id="ARBA00023121"/>
    </source>
</evidence>
<dbReference type="SUPFAM" id="SSF82549">
    <property type="entry name" value="DAK1/DegV-like"/>
    <property type="match status" value="1"/>
</dbReference>
<dbReference type="Proteomes" id="UP000002016">
    <property type="component" value="Chromosome"/>
</dbReference>
<dbReference type="STRING" id="416591.Tlet_0804"/>
<evidence type="ECO:0000313" key="2">
    <source>
        <dbReference type="EMBL" id="ABV33370.1"/>
    </source>
</evidence>
<dbReference type="InterPro" id="IPR043168">
    <property type="entry name" value="DegV_C"/>
</dbReference>
<dbReference type="KEGG" id="tle:Tlet_0804"/>
<dbReference type="eggNOG" id="COG1307">
    <property type="taxonomic scope" value="Bacteria"/>
</dbReference>
<dbReference type="PANTHER" id="PTHR33434:SF2">
    <property type="entry name" value="FATTY ACID-BINDING PROTEIN TM_1468"/>
    <property type="match status" value="1"/>
</dbReference>
<accession>A8F5D6</accession>
<name>A8F5D6_PSELT</name>
<dbReference type="AlphaFoldDB" id="A8F5D6"/>